<feature type="transmembrane region" description="Helical" evidence="3">
    <location>
        <begin position="34"/>
        <end position="58"/>
    </location>
</feature>
<feature type="transmembrane region" description="Helical" evidence="3">
    <location>
        <begin position="70"/>
        <end position="90"/>
    </location>
</feature>
<comment type="subcellular location">
    <subcellularLocation>
        <location evidence="1">Cell membrane</location>
        <topology evidence="1">Multi-pass membrane protein</topology>
    </subcellularLocation>
</comment>
<evidence type="ECO:0008006" key="6">
    <source>
        <dbReference type="Google" id="ProtNLM"/>
    </source>
</evidence>
<evidence type="ECO:0000313" key="4">
    <source>
        <dbReference type="EMBL" id="CAK8697473.1"/>
    </source>
</evidence>
<comment type="caution">
    <text evidence="4">The sequence shown here is derived from an EMBL/GenBank/DDBJ whole genome shotgun (WGS) entry which is preliminary data.</text>
</comment>
<dbReference type="EMBL" id="CAWYQH010000163">
    <property type="protein sequence ID" value="CAK8697473.1"/>
    <property type="molecule type" value="Genomic_DNA"/>
</dbReference>
<keyword evidence="3" id="KW-0472">Membrane</keyword>
<dbReference type="SUPFAM" id="SSF81321">
    <property type="entry name" value="Family A G protein-coupled receptor-like"/>
    <property type="match status" value="1"/>
</dbReference>
<evidence type="ECO:0000256" key="1">
    <source>
        <dbReference type="ARBA" id="ARBA00004651"/>
    </source>
</evidence>
<gene>
    <name evidence="4" type="ORF">CVLEPA_LOCUS30692</name>
</gene>
<feature type="transmembrane region" description="Helical" evidence="3">
    <location>
        <begin position="364"/>
        <end position="383"/>
    </location>
</feature>
<sequence>MYSTSSPHGLFGTTDAIHENSTHTECQSRRTPTFLVFSVLPTLSIVINGFILLAIVLYRHKLRQNHVYCLVGNTLLTNMIFSLLALYQILNLYFALDGYPDTEAVEKQGVVRNDARLWWAFYRAMLTAMFLVMCGNIGVLVSAIRDTSHGPLLFGSRALELSSKNRMDHGRKLAKMLSGFDRKRRQRRTWFYIFLVWLLPLLYVISAPLGWSCGWSCICLSGCYQHSQLDTLSHRHCSRVWPPMRHDWLFVGVTAWVICVFVVVAISWRAFTATKRHFQFCQDRVVNGNTSVVNQNICDDIPPASYVKSPRHRSLMRSRQVSGRTLSSLRYLIWITVLFVVCTSPAMVLMLYDFFSDTNPSMALGNGCLCVSFAYCWICPLLLTRCLPGIRSALSSLLLKICKGGVKTQQRSIVSQVQSTNENM</sequence>
<keyword evidence="3" id="KW-0812">Transmembrane</keyword>
<feature type="transmembrane region" description="Helical" evidence="3">
    <location>
        <begin position="331"/>
        <end position="352"/>
    </location>
</feature>
<keyword evidence="2" id="KW-1003">Cell membrane</keyword>
<dbReference type="Gene3D" id="1.20.1070.10">
    <property type="entry name" value="Rhodopsin 7-helix transmembrane proteins"/>
    <property type="match status" value="1"/>
</dbReference>
<accession>A0ABP0H271</accession>
<name>A0ABP0H271_CLALP</name>
<feature type="transmembrane region" description="Helical" evidence="3">
    <location>
        <begin position="190"/>
        <end position="211"/>
    </location>
</feature>
<feature type="transmembrane region" description="Helical" evidence="3">
    <location>
        <begin position="248"/>
        <end position="268"/>
    </location>
</feature>
<evidence type="ECO:0000313" key="5">
    <source>
        <dbReference type="Proteomes" id="UP001642483"/>
    </source>
</evidence>
<evidence type="ECO:0000256" key="3">
    <source>
        <dbReference type="SAM" id="Phobius"/>
    </source>
</evidence>
<keyword evidence="3" id="KW-1133">Transmembrane helix</keyword>
<organism evidence="4 5">
    <name type="scientific">Clavelina lepadiformis</name>
    <name type="common">Light-bulb sea squirt</name>
    <name type="synonym">Ascidia lepadiformis</name>
    <dbReference type="NCBI Taxonomy" id="159417"/>
    <lineage>
        <taxon>Eukaryota</taxon>
        <taxon>Metazoa</taxon>
        <taxon>Chordata</taxon>
        <taxon>Tunicata</taxon>
        <taxon>Ascidiacea</taxon>
        <taxon>Aplousobranchia</taxon>
        <taxon>Clavelinidae</taxon>
        <taxon>Clavelina</taxon>
    </lineage>
</organism>
<dbReference type="Proteomes" id="UP001642483">
    <property type="component" value="Unassembled WGS sequence"/>
</dbReference>
<protein>
    <recommendedName>
        <fullName evidence="6">G-protein coupled receptors family 1 profile domain-containing protein</fullName>
    </recommendedName>
</protein>
<proteinExistence type="predicted"/>
<reference evidence="4 5" key="1">
    <citation type="submission" date="2024-02" db="EMBL/GenBank/DDBJ databases">
        <authorList>
            <person name="Daric V."/>
            <person name="Darras S."/>
        </authorList>
    </citation>
    <scope>NUCLEOTIDE SEQUENCE [LARGE SCALE GENOMIC DNA]</scope>
</reference>
<dbReference type="PANTHER" id="PTHR22750">
    <property type="entry name" value="G-PROTEIN COUPLED RECEPTOR"/>
    <property type="match status" value="1"/>
</dbReference>
<feature type="transmembrane region" description="Helical" evidence="3">
    <location>
        <begin position="120"/>
        <end position="144"/>
    </location>
</feature>
<dbReference type="CDD" id="cd00637">
    <property type="entry name" value="7tm_classA_rhodopsin-like"/>
    <property type="match status" value="1"/>
</dbReference>
<keyword evidence="5" id="KW-1185">Reference proteome</keyword>
<evidence type="ECO:0000256" key="2">
    <source>
        <dbReference type="ARBA" id="ARBA00022475"/>
    </source>
</evidence>